<comment type="similarity">
    <text evidence="7">Belongs to the DHHC palmitoyltransferase family.</text>
</comment>
<comment type="domain">
    <text evidence="7">The DHHC domain is required for palmitoyltransferase activity.</text>
</comment>
<comment type="subcellular location">
    <subcellularLocation>
        <location evidence="1">Membrane</location>
        <topology evidence="1">Multi-pass membrane protein</topology>
    </subcellularLocation>
</comment>
<dbReference type="Pfam" id="PF01529">
    <property type="entry name" value="DHHC"/>
    <property type="match status" value="1"/>
</dbReference>
<feature type="transmembrane region" description="Helical" evidence="7">
    <location>
        <begin position="42"/>
        <end position="65"/>
    </location>
</feature>
<evidence type="ECO:0000256" key="1">
    <source>
        <dbReference type="ARBA" id="ARBA00004141"/>
    </source>
</evidence>
<keyword evidence="5 7" id="KW-0472">Membrane</keyword>
<evidence type="ECO:0000256" key="2">
    <source>
        <dbReference type="ARBA" id="ARBA00022679"/>
    </source>
</evidence>
<dbReference type="InterPro" id="IPR039859">
    <property type="entry name" value="PFA4/ZDH16/20/ERF2-like"/>
</dbReference>
<evidence type="ECO:0000256" key="6">
    <source>
        <dbReference type="ARBA" id="ARBA00023315"/>
    </source>
</evidence>
<reference evidence="9 10" key="1">
    <citation type="submission" date="2016-11" db="EMBL/GenBank/DDBJ databases">
        <title>The macronuclear genome of Stentor coeruleus: a giant cell with tiny introns.</title>
        <authorList>
            <person name="Slabodnick M."/>
            <person name="Ruby J.G."/>
            <person name="Reiff S.B."/>
            <person name="Swart E.C."/>
            <person name="Gosai S."/>
            <person name="Prabakaran S."/>
            <person name="Witkowska E."/>
            <person name="Larue G.E."/>
            <person name="Fisher S."/>
            <person name="Freeman R.M."/>
            <person name="Gunawardena J."/>
            <person name="Chu W."/>
            <person name="Stover N.A."/>
            <person name="Gregory B.D."/>
            <person name="Nowacki M."/>
            <person name="Derisi J."/>
            <person name="Roy S.W."/>
            <person name="Marshall W.F."/>
            <person name="Sood P."/>
        </authorList>
    </citation>
    <scope>NUCLEOTIDE SEQUENCE [LARGE SCALE GENOMIC DNA]</scope>
    <source>
        <strain evidence="9">WM001</strain>
    </source>
</reference>
<dbReference type="GO" id="GO:0019706">
    <property type="term" value="F:protein-cysteine S-palmitoyltransferase activity"/>
    <property type="evidence" value="ECO:0007669"/>
    <property type="project" value="UniProtKB-EC"/>
</dbReference>
<protein>
    <recommendedName>
        <fullName evidence="7">Palmitoyltransferase</fullName>
        <ecNumber evidence="7">2.3.1.225</ecNumber>
    </recommendedName>
</protein>
<keyword evidence="6 7" id="KW-0012">Acyltransferase</keyword>
<evidence type="ECO:0000256" key="3">
    <source>
        <dbReference type="ARBA" id="ARBA00022692"/>
    </source>
</evidence>
<dbReference type="OrthoDB" id="1924421at2759"/>
<feature type="transmembrane region" description="Helical" evidence="7">
    <location>
        <begin position="12"/>
        <end position="36"/>
    </location>
</feature>
<dbReference type="Proteomes" id="UP000187209">
    <property type="component" value="Unassembled WGS sequence"/>
</dbReference>
<dbReference type="PROSITE" id="PS50216">
    <property type="entry name" value="DHHC"/>
    <property type="match status" value="1"/>
</dbReference>
<organism evidence="9 10">
    <name type="scientific">Stentor coeruleus</name>
    <dbReference type="NCBI Taxonomy" id="5963"/>
    <lineage>
        <taxon>Eukaryota</taxon>
        <taxon>Sar</taxon>
        <taxon>Alveolata</taxon>
        <taxon>Ciliophora</taxon>
        <taxon>Postciliodesmatophora</taxon>
        <taxon>Heterotrichea</taxon>
        <taxon>Heterotrichida</taxon>
        <taxon>Stentoridae</taxon>
        <taxon>Stentor</taxon>
    </lineage>
</organism>
<accession>A0A1R2CXY4</accession>
<feature type="transmembrane region" description="Helical" evidence="7">
    <location>
        <begin position="124"/>
        <end position="147"/>
    </location>
</feature>
<evidence type="ECO:0000313" key="10">
    <source>
        <dbReference type="Proteomes" id="UP000187209"/>
    </source>
</evidence>
<name>A0A1R2CXY4_9CILI</name>
<keyword evidence="4 7" id="KW-1133">Transmembrane helix</keyword>
<comment type="caution">
    <text evidence="9">The sequence shown here is derived from an EMBL/GenBank/DDBJ whole genome shotgun (WGS) entry which is preliminary data.</text>
</comment>
<keyword evidence="3 7" id="KW-0812">Transmembrane</keyword>
<dbReference type="AlphaFoldDB" id="A0A1R2CXY4"/>
<gene>
    <name evidence="9" type="ORF">SteCoe_3070</name>
</gene>
<dbReference type="GO" id="GO:0005783">
    <property type="term" value="C:endoplasmic reticulum"/>
    <property type="evidence" value="ECO:0007669"/>
    <property type="project" value="TreeGrafter"/>
</dbReference>
<feature type="transmembrane region" description="Helical" evidence="7">
    <location>
        <begin position="159"/>
        <end position="189"/>
    </location>
</feature>
<dbReference type="PANTHER" id="PTHR22883">
    <property type="entry name" value="ZINC FINGER DHHC DOMAIN CONTAINING PROTEIN"/>
    <property type="match status" value="1"/>
</dbReference>
<evidence type="ECO:0000256" key="4">
    <source>
        <dbReference type="ARBA" id="ARBA00022989"/>
    </source>
</evidence>
<feature type="domain" description="Palmitoyltransferase DHHC" evidence="8">
    <location>
        <begin position="78"/>
        <end position="199"/>
    </location>
</feature>
<dbReference type="GO" id="GO:0005794">
    <property type="term" value="C:Golgi apparatus"/>
    <property type="evidence" value="ECO:0007669"/>
    <property type="project" value="TreeGrafter"/>
</dbReference>
<sequence>MRKHGFQLPLNKYQFIGIGLFFGVTLVFYLQIYPLLSYMQKLIIGISFALVDFFAFVFYVITTLIDPSDITCKQSEDFMYCTLCNAPRSIGTKHCTRCNRCTNSFDHHCKWINNCVGKKNYKEFLMMIILIQILCLFFIGSSVFAIIRFTQRPKNEILGISVLATFMIPCVFTFGFLAHLTGFHVYLLVKKMSTYEYVISKKKKAGAVYHSAEKNIDETIVRTEISHVNKDESLRGSN</sequence>
<dbReference type="EMBL" id="MPUH01000035">
    <property type="protein sequence ID" value="OMJ93878.1"/>
    <property type="molecule type" value="Genomic_DNA"/>
</dbReference>
<dbReference type="EC" id="2.3.1.225" evidence="7"/>
<evidence type="ECO:0000313" key="9">
    <source>
        <dbReference type="EMBL" id="OMJ93878.1"/>
    </source>
</evidence>
<evidence type="ECO:0000259" key="8">
    <source>
        <dbReference type="Pfam" id="PF01529"/>
    </source>
</evidence>
<comment type="catalytic activity">
    <reaction evidence="7">
        <text>L-cysteinyl-[protein] + hexadecanoyl-CoA = S-hexadecanoyl-L-cysteinyl-[protein] + CoA</text>
        <dbReference type="Rhea" id="RHEA:36683"/>
        <dbReference type="Rhea" id="RHEA-COMP:10131"/>
        <dbReference type="Rhea" id="RHEA-COMP:11032"/>
        <dbReference type="ChEBI" id="CHEBI:29950"/>
        <dbReference type="ChEBI" id="CHEBI:57287"/>
        <dbReference type="ChEBI" id="CHEBI:57379"/>
        <dbReference type="ChEBI" id="CHEBI:74151"/>
        <dbReference type="EC" id="2.3.1.225"/>
    </reaction>
</comment>
<evidence type="ECO:0000256" key="5">
    <source>
        <dbReference type="ARBA" id="ARBA00023136"/>
    </source>
</evidence>
<keyword evidence="2 7" id="KW-0808">Transferase</keyword>
<proteinExistence type="inferred from homology"/>
<keyword evidence="10" id="KW-1185">Reference proteome</keyword>
<dbReference type="GO" id="GO:0006612">
    <property type="term" value="P:protein targeting to membrane"/>
    <property type="evidence" value="ECO:0007669"/>
    <property type="project" value="TreeGrafter"/>
</dbReference>
<dbReference type="PANTHER" id="PTHR22883:SF203">
    <property type="entry name" value="PALMITOYLTRANSFERASE"/>
    <property type="match status" value="1"/>
</dbReference>
<evidence type="ECO:0000256" key="7">
    <source>
        <dbReference type="RuleBase" id="RU079119"/>
    </source>
</evidence>
<dbReference type="GO" id="GO:0016020">
    <property type="term" value="C:membrane"/>
    <property type="evidence" value="ECO:0007669"/>
    <property type="project" value="UniProtKB-SubCell"/>
</dbReference>
<dbReference type="InterPro" id="IPR001594">
    <property type="entry name" value="Palmitoyltrfase_DHHC"/>
</dbReference>